<dbReference type="Gene3D" id="3.30.429.10">
    <property type="entry name" value="Macrophage Migration Inhibitory Factor"/>
    <property type="match status" value="1"/>
</dbReference>
<dbReference type="PANTHER" id="PTHR38460:SF1">
    <property type="entry name" value="TAUTOMERASE YOLI-RELATED"/>
    <property type="match status" value="1"/>
</dbReference>
<dbReference type="AlphaFoldDB" id="A0A6A6XXK5"/>
<dbReference type="EMBL" id="MU001749">
    <property type="protein sequence ID" value="KAF2800337.1"/>
    <property type="molecule type" value="Genomic_DNA"/>
</dbReference>
<keyword evidence="2" id="KW-1185">Reference proteome</keyword>
<sequence length="130" mass="14695">MPLVSIHVIRDQRSPSELRNLADVIHHCILENFNAPLGDRYQVITQHQPNELIIEDTGLNIPRTDKIVLLQIYQQGRETKVKQQLFEALARELNGKCGLKGSDLVVSLVANSKEDWSFGYGKAQFLTGEL</sequence>
<evidence type="ECO:0000313" key="1">
    <source>
        <dbReference type="EMBL" id="KAF2800337.1"/>
    </source>
</evidence>
<dbReference type="SUPFAM" id="SSF55331">
    <property type="entry name" value="Tautomerase/MIF"/>
    <property type="match status" value="1"/>
</dbReference>
<evidence type="ECO:0000313" key="2">
    <source>
        <dbReference type="Proteomes" id="UP000799757"/>
    </source>
</evidence>
<dbReference type="Proteomes" id="UP000799757">
    <property type="component" value="Unassembled WGS sequence"/>
</dbReference>
<proteinExistence type="predicted"/>
<dbReference type="PANTHER" id="PTHR38460">
    <property type="entry name" value="TAUTOMERASE YOLI-RELATED"/>
    <property type="match status" value="1"/>
</dbReference>
<dbReference type="OrthoDB" id="1686145at2759"/>
<accession>A0A6A6XXK5</accession>
<name>A0A6A6XXK5_9PLEO</name>
<protein>
    <submittedName>
        <fullName evidence="1">Tautomerase/MIF</fullName>
    </submittedName>
</protein>
<gene>
    <name evidence="1" type="ORF">K505DRAFT_370333</name>
</gene>
<dbReference type="Pfam" id="PF14552">
    <property type="entry name" value="Tautomerase_2"/>
    <property type="match status" value="1"/>
</dbReference>
<dbReference type="InterPro" id="IPR014347">
    <property type="entry name" value="Tautomerase/MIF_sf"/>
</dbReference>
<dbReference type="InterPro" id="IPR037479">
    <property type="entry name" value="Tauto_MSAD"/>
</dbReference>
<reference evidence="1" key="1">
    <citation type="journal article" date="2020" name="Stud. Mycol.">
        <title>101 Dothideomycetes genomes: a test case for predicting lifestyles and emergence of pathogens.</title>
        <authorList>
            <person name="Haridas S."/>
            <person name="Albert R."/>
            <person name="Binder M."/>
            <person name="Bloem J."/>
            <person name="Labutti K."/>
            <person name="Salamov A."/>
            <person name="Andreopoulos B."/>
            <person name="Baker S."/>
            <person name="Barry K."/>
            <person name="Bills G."/>
            <person name="Bluhm B."/>
            <person name="Cannon C."/>
            <person name="Castanera R."/>
            <person name="Culley D."/>
            <person name="Daum C."/>
            <person name="Ezra D."/>
            <person name="Gonzalez J."/>
            <person name="Henrissat B."/>
            <person name="Kuo A."/>
            <person name="Liang C."/>
            <person name="Lipzen A."/>
            <person name="Lutzoni F."/>
            <person name="Magnuson J."/>
            <person name="Mondo S."/>
            <person name="Nolan M."/>
            <person name="Ohm R."/>
            <person name="Pangilinan J."/>
            <person name="Park H.-J."/>
            <person name="Ramirez L."/>
            <person name="Alfaro M."/>
            <person name="Sun H."/>
            <person name="Tritt A."/>
            <person name="Yoshinaga Y."/>
            <person name="Zwiers L.-H."/>
            <person name="Turgeon B."/>
            <person name="Goodwin S."/>
            <person name="Spatafora J."/>
            <person name="Crous P."/>
            <person name="Grigoriev I."/>
        </authorList>
    </citation>
    <scope>NUCLEOTIDE SEQUENCE</scope>
    <source>
        <strain evidence="1">CBS 109.77</strain>
    </source>
</reference>
<organism evidence="1 2">
    <name type="scientific">Melanomma pulvis-pyrius CBS 109.77</name>
    <dbReference type="NCBI Taxonomy" id="1314802"/>
    <lineage>
        <taxon>Eukaryota</taxon>
        <taxon>Fungi</taxon>
        <taxon>Dikarya</taxon>
        <taxon>Ascomycota</taxon>
        <taxon>Pezizomycotina</taxon>
        <taxon>Dothideomycetes</taxon>
        <taxon>Pleosporomycetidae</taxon>
        <taxon>Pleosporales</taxon>
        <taxon>Melanommataceae</taxon>
        <taxon>Melanomma</taxon>
    </lineage>
</organism>